<dbReference type="Proteomes" id="UP000198251">
    <property type="component" value="Chromosome I"/>
</dbReference>
<dbReference type="SMART" id="SM00822">
    <property type="entry name" value="PKS_KR"/>
    <property type="match status" value="1"/>
</dbReference>
<accession>A0A1C5GGP5</accession>
<keyword evidence="7" id="KW-1185">Reference proteome</keyword>
<feature type="region of interest" description="Disordered" evidence="4">
    <location>
        <begin position="923"/>
        <end position="945"/>
    </location>
</feature>
<gene>
    <name evidence="6" type="ORF">GA0070610_5357</name>
</gene>
<dbReference type="Gene3D" id="3.40.50.12780">
    <property type="entry name" value="N-terminal domain of ligase-like"/>
    <property type="match status" value="1"/>
</dbReference>
<organism evidence="6 7">
    <name type="scientific">Micromonospora echinofusca</name>
    <dbReference type="NCBI Taxonomy" id="47858"/>
    <lineage>
        <taxon>Bacteria</taxon>
        <taxon>Bacillati</taxon>
        <taxon>Actinomycetota</taxon>
        <taxon>Actinomycetes</taxon>
        <taxon>Micromonosporales</taxon>
        <taxon>Micromonosporaceae</taxon>
        <taxon>Micromonospora</taxon>
    </lineage>
</organism>
<dbReference type="PANTHER" id="PTHR22754:SF32">
    <property type="entry name" value="DISCO-INTERACTING PROTEIN 2"/>
    <property type="match status" value="1"/>
</dbReference>
<dbReference type="SMART" id="SM00823">
    <property type="entry name" value="PKS_PP"/>
    <property type="match status" value="1"/>
</dbReference>
<dbReference type="EMBL" id="LT607733">
    <property type="protein sequence ID" value="SCG18999.1"/>
    <property type="molecule type" value="Genomic_DNA"/>
</dbReference>
<dbReference type="GO" id="GO:0006633">
    <property type="term" value="P:fatty acid biosynthetic process"/>
    <property type="evidence" value="ECO:0007669"/>
    <property type="project" value="TreeGrafter"/>
</dbReference>
<dbReference type="Gene3D" id="3.30.300.30">
    <property type="match status" value="1"/>
</dbReference>
<feature type="compositionally biased region" description="Low complexity" evidence="4">
    <location>
        <begin position="931"/>
        <end position="943"/>
    </location>
</feature>
<name>A0A1C5GGP5_MICEH</name>
<dbReference type="InterPro" id="IPR009081">
    <property type="entry name" value="PP-bd_ACP"/>
</dbReference>
<dbReference type="InterPro" id="IPR036291">
    <property type="entry name" value="NAD(P)-bd_dom_sf"/>
</dbReference>
<keyword evidence="6" id="KW-0436">Ligase</keyword>
<dbReference type="InterPro" id="IPR045851">
    <property type="entry name" value="AMP-bd_C_sf"/>
</dbReference>
<dbReference type="InterPro" id="IPR036736">
    <property type="entry name" value="ACP-like_sf"/>
</dbReference>
<dbReference type="SUPFAM" id="SSF51735">
    <property type="entry name" value="NAD(P)-binding Rossmann-fold domains"/>
    <property type="match status" value="1"/>
</dbReference>
<dbReference type="InterPro" id="IPR020806">
    <property type="entry name" value="PKS_PP-bd"/>
</dbReference>
<sequence>MQTEHRVIAQLAGQPLATVRTEGTPQSLSEVLDRAAEGTSTVGTIDSDGTQREETWRVFRDRVRLIAGDARRGGLDRGSIVVVAATEPSEILALFWSSVVAGAEPLLVPAELLDDRAGGGEWLAALAEHAPVRALVHARAARFRVVSEALKWGIDPIPLDLDEPGGHDGADPAAAEDGPLSLVHFMTSGSTGAAKVVPQRHRGIIDMALGAVAVNGLDSATVGFNWMPLSHVGGMLMAHVRDAVIAARHLSVATERILTNPAEWFRLVTEHRVSAVWSPNFAYRLLANEAGNIPADASVDLTSIRFCLNGGEAVSARDCARFEDALGRLGLPKGTIAPAWGMAETCSGVLYSPHYDPLADSSPTVSVGFPLPGVEVRIVAADAAEDGLGVGHLEVRGSPVLERYLVGGDLAMGADGWFRTGDLARIDDSGVHFVGRDGTRIVANGVTWNSADLEGEVEQVDGVVPGTCAITSFRAPSLDRDQIAVFCAVDGDASTVRGEVRRCVETIIGVPVAHVVDIPPGAIERTSIGKVRKGRLVRRFVNPDPPRLWELAWVARPASSEVTPAGAQGQVRKPVVLRGRGLVHSAMAGCTPRQLHEVLEHWRHMAEPDRLRGQDVVILVEAREGDARRLPRSHPVAAFLRAVAHGAGARSVRTVWVHPLVHEQELDDVLAQELASAAGARPAVADLFVGPGGDLWRRVLAPVSIGGDVPPATHAVLLGGTGRLGEALGAELSARGLRVTLVGHRARPGSAPADGLDRVFTDIGSTAAVGDLLEKTGWAPAERTLVVHLAGEPRPAPQDALERLLGPKTDGVRTAVELAHALDAPLAVVSSVNAHVAGTGVETYSAACAAAEMIAEQATRIPVTVVSVTSVREARQTDEANVAVAEALGLDEISVLDIASCLLARPSRSVLLGVREDVAFLPQRDGGAQHSSTSDSSDVGTTDETGWSPTVKALALALRPLVGAETVRPHASWFDLGLTSVDLPNLARALAGRTDRKIGVLELMRFPSLAALADHIDDSGKRNVG</sequence>
<dbReference type="PROSITE" id="PS50075">
    <property type="entry name" value="CARRIER"/>
    <property type="match status" value="1"/>
</dbReference>
<dbReference type="SUPFAM" id="SSF56801">
    <property type="entry name" value="Acetyl-CoA synthetase-like"/>
    <property type="match status" value="1"/>
</dbReference>
<proteinExistence type="inferred from homology"/>
<protein>
    <submittedName>
        <fullName evidence="6">Acyl-CoA synthetase (AMP-forming)/AMP-acid ligase II</fullName>
    </submittedName>
</protein>
<dbReference type="Pfam" id="PF00550">
    <property type="entry name" value="PP-binding"/>
    <property type="match status" value="1"/>
</dbReference>
<evidence type="ECO:0000256" key="1">
    <source>
        <dbReference type="ARBA" id="ARBA00006432"/>
    </source>
</evidence>
<dbReference type="SUPFAM" id="SSF47336">
    <property type="entry name" value="ACP-like"/>
    <property type="match status" value="1"/>
</dbReference>
<comment type="similarity">
    <text evidence="1">Belongs to the ATP-dependent AMP-binding enzyme family.</text>
</comment>
<feature type="domain" description="Carrier" evidence="5">
    <location>
        <begin position="945"/>
        <end position="1020"/>
    </location>
</feature>
<evidence type="ECO:0000256" key="4">
    <source>
        <dbReference type="SAM" id="MobiDB-lite"/>
    </source>
</evidence>
<dbReference type="InterPro" id="IPR042099">
    <property type="entry name" value="ANL_N_sf"/>
</dbReference>
<dbReference type="GO" id="GO:0016874">
    <property type="term" value="F:ligase activity"/>
    <property type="evidence" value="ECO:0007669"/>
    <property type="project" value="UniProtKB-KW"/>
</dbReference>
<dbReference type="InterPro" id="IPR000873">
    <property type="entry name" value="AMP-dep_synth/lig_dom"/>
</dbReference>
<evidence type="ECO:0000313" key="7">
    <source>
        <dbReference type="Proteomes" id="UP000198251"/>
    </source>
</evidence>
<dbReference type="GO" id="GO:0070566">
    <property type="term" value="F:adenylyltransferase activity"/>
    <property type="evidence" value="ECO:0007669"/>
    <property type="project" value="TreeGrafter"/>
</dbReference>
<dbReference type="Gene3D" id="1.10.1200.10">
    <property type="entry name" value="ACP-like"/>
    <property type="match status" value="1"/>
</dbReference>
<dbReference type="GO" id="GO:0005886">
    <property type="term" value="C:plasma membrane"/>
    <property type="evidence" value="ECO:0007669"/>
    <property type="project" value="TreeGrafter"/>
</dbReference>
<evidence type="ECO:0000256" key="2">
    <source>
        <dbReference type="ARBA" id="ARBA00022450"/>
    </source>
</evidence>
<dbReference type="PANTHER" id="PTHR22754">
    <property type="entry name" value="DISCO-INTERACTING PROTEIN 2 DIP2 -RELATED"/>
    <property type="match status" value="1"/>
</dbReference>
<dbReference type="RefSeq" id="WP_089002529.1">
    <property type="nucleotide sequence ID" value="NZ_LT607733.1"/>
</dbReference>
<dbReference type="GO" id="GO:0031177">
    <property type="term" value="F:phosphopantetheine binding"/>
    <property type="evidence" value="ECO:0007669"/>
    <property type="project" value="InterPro"/>
</dbReference>
<keyword evidence="3" id="KW-0597">Phosphoprotein</keyword>
<evidence type="ECO:0000259" key="5">
    <source>
        <dbReference type="PROSITE" id="PS50075"/>
    </source>
</evidence>
<dbReference type="InterPro" id="IPR057326">
    <property type="entry name" value="KR_dom"/>
</dbReference>
<evidence type="ECO:0000313" key="6">
    <source>
        <dbReference type="EMBL" id="SCG18999.1"/>
    </source>
</evidence>
<evidence type="ECO:0000256" key="3">
    <source>
        <dbReference type="ARBA" id="ARBA00022553"/>
    </source>
</evidence>
<dbReference type="GeneID" id="95805019"/>
<reference evidence="6 7" key="1">
    <citation type="submission" date="2016-06" db="EMBL/GenBank/DDBJ databases">
        <authorList>
            <person name="Kjaerup R.B."/>
            <person name="Dalgaard T.S."/>
            <person name="Juul-Madsen H.R."/>
        </authorList>
    </citation>
    <scope>NUCLEOTIDE SEQUENCE [LARGE SCALE GENOMIC DNA]</scope>
    <source>
        <strain evidence="6 7">DSM 43913</strain>
    </source>
</reference>
<dbReference type="AlphaFoldDB" id="A0A1C5GGP5"/>
<keyword evidence="2" id="KW-0596">Phosphopantetheine</keyword>
<dbReference type="Pfam" id="PF00501">
    <property type="entry name" value="AMP-binding"/>
    <property type="match status" value="1"/>
</dbReference>
<dbReference type="Gene3D" id="3.40.50.720">
    <property type="entry name" value="NAD(P)-binding Rossmann-like Domain"/>
    <property type="match status" value="1"/>
</dbReference>